<dbReference type="Pfam" id="PF01208">
    <property type="entry name" value="URO-D"/>
    <property type="match status" value="1"/>
</dbReference>
<dbReference type="Gene3D" id="3.20.20.210">
    <property type="match status" value="1"/>
</dbReference>
<proteinExistence type="predicted"/>
<evidence type="ECO:0000313" key="2">
    <source>
        <dbReference type="EMBL" id="OFV71371.1"/>
    </source>
</evidence>
<dbReference type="InterPro" id="IPR052024">
    <property type="entry name" value="Methanogen_methyltrans"/>
</dbReference>
<dbReference type="AlphaFoldDB" id="A0A1F2PKW3"/>
<dbReference type="SUPFAM" id="SSF51726">
    <property type="entry name" value="UROD/MetE-like"/>
    <property type="match status" value="1"/>
</dbReference>
<keyword evidence="2" id="KW-0456">Lyase</keyword>
<dbReference type="GO" id="GO:0004853">
    <property type="term" value="F:uroporphyrinogen decarboxylase activity"/>
    <property type="evidence" value="ECO:0007669"/>
    <property type="project" value="UniProtKB-EC"/>
</dbReference>
<name>A0A1F2PKW3_9FIRM</name>
<organism evidence="2 3">
    <name type="scientific">Acetobacterium wieringae</name>
    <dbReference type="NCBI Taxonomy" id="52694"/>
    <lineage>
        <taxon>Bacteria</taxon>
        <taxon>Bacillati</taxon>
        <taxon>Bacillota</taxon>
        <taxon>Clostridia</taxon>
        <taxon>Eubacteriales</taxon>
        <taxon>Eubacteriaceae</taxon>
        <taxon>Acetobacterium</taxon>
    </lineage>
</organism>
<protein>
    <submittedName>
        <fullName evidence="2">Uroporphyrinogen decarboxylase</fullName>
        <ecNumber evidence="2">4.1.1.37</ecNumber>
    </submittedName>
</protein>
<dbReference type="InterPro" id="IPR000257">
    <property type="entry name" value="Uroporphyrinogen_deCOase"/>
</dbReference>
<dbReference type="Proteomes" id="UP000176244">
    <property type="component" value="Unassembled WGS sequence"/>
</dbReference>
<evidence type="ECO:0000259" key="1">
    <source>
        <dbReference type="Pfam" id="PF01208"/>
    </source>
</evidence>
<dbReference type="EMBL" id="LKEU01000023">
    <property type="protein sequence ID" value="OFV71371.1"/>
    <property type="molecule type" value="Genomic_DNA"/>
</dbReference>
<reference evidence="2 3" key="1">
    <citation type="submission" date="2015-09" db="EMBL/GenBank/DDBJ databases">
        <title>Genome sequence of Acetobacterium wieringae DSM 1911.</title>
        <authorList>
            <person name="Poehlein A."/>
            <person name="Bengelsdorf F.R."/>
            <person name="Schiel-Bengelsdorf B."/>
            <person name="Duerre P."/>
            <person name="Daniel R."/>
        </authorList>
    </citation>
    <scope>NUCLEOTIDE SEQUENCE [LARGE SCALE GENOMIC DNA]</scope>
    <source>
        <strain evidence="2 3">DSM 1911</strain>
    </source>
</reference>
<dbReference type="RefSeq" id="WP_070370439.1">
    <property type="nucleotide sequence ID" value="NZ_LKEU01000023.1"/>
</dbReference>
<dbReference type="PANTHER" id="PTHR47099:SF1">
    <property type="entry name" value="METHYLCOBAMIDE:COM METHYLTRANSFERASE MTBA"/>
    <property type="match status" value="1"/>
</dbReference>
<dbReference type="EC" id="4.1.1.37" evidence="2"/>
<dbReference type="PANTHER" id="PTHR47099">
    <property type="entry name" value="METHYLCOBAMIDE:COM METHYLTRANSFERASE MTBA"/>
    <property type="match status" value="1"/>
</dbReference>
<accession>A0A1F2PKW3</accession>
<evidence type="ECO:0000313" key="3">
    <source>
        <dbReference type="Proteomes" id="UP000176244"/>
    </source>
</evidence>
<comment type="caution">
    <text evidence="2">The sequence shown here is derived from an EMBL/GenBank/DDBJ whole genome shotgun (WGS) entry which is preliminary data.</text>
</comment>
<sequence>MSDAKGLLDERLIRIEKAVNLEKPDRIPIFALNSPEVAVDYCGQHLKTATWNLEILRECLPVYYQDMKVDAAFAAFLRCPGMYTIIESQNFVPNKDGFMQHPEVCGMLPSEYEDLIKDPFKTLVEKVLPRQYKAFAKPGMLGGLNLAKGALSYLRHSQILKEIDAHCRDTAEVPIISDNMIEAPFDFLADQLRSFMGISVDMHRCPDLVEQACEALLPLMLRWGVTSYSGPPKRIPAIFMPLHMPAFLSPQQFERFYWPTFSRLVNTLTAMGYTVALFIEGNWSKFYDHLANLPPHVIGIFEYGDMKTIKEKVGKTMCVMGNYPIEVLKSHSTAECIDIAKKMIDAGAPGGGYIFTTGKAIIRGKGLDLKKLQAVHQYVIDHGKY</sequence>
<dbReference type="STRING" id="52694.ACWI_11000"/>
<dbReference type="OrthoDB" id="9813603at2"/>
<dbReference type="GO" id="GO:0006779">
    <property type="term" value="P:porphyrin-containing compound biosynthetic process"/>
    <property type="evidence" value="ECO:0007669"/>
    <property type="project" value="InterPro"/>
</dbReference>
<gene>
    <name evidence="2" type="primary">hemE_2</name>
    <name evidence="2" type="ORF">ACWI_11000</name>
</gene>
<feature type="domain" description="Uroporphyrinogen decarboxylase (URO-D)" evidence="1">
    <location>
        <begin position="171"/>
        <end position="362"/>
    </location>
</feature>
<dbReference type="InterPro" id="IPR038071">
    <property type="entry name" value="UROD/MetE-like_sf"/>
</dbReference>